<dbReference type="Pfam" id="PF21337">
    <property type="entry name" value="Peptidase_M17_N_1"/>
    <property type="match status" value="1"/>
</dbReference>
<dbReference type="PRINTS" id="PR00481">
    <property type="entry name" value="LAMNOPPTDASE"/>
</dbReference>
<dbReference type="STRING" id="1122125.GCA_000423185_00158"/>
<evidence type="ECO:0000313" key="7">
    <source>
        <dbReference type="EMBL" id="OWJ61987.1"/>
    </source>
</evidence>
<dbReference type="GO" id="GO:0006508">
    <property type="term" value="P:proteolysis"/>
    <property type="evidence" value="ECO:0007669"/>
    <property type="project" value="UniProtKB-KW"/>
</dbReference>
<comment type="caution">
    <text evidence="7">The sequence shown here is derived from an EMBL/GenBank/DDBJ whole genome shotgun (WGS) entry which is preliminary data.</text>
</comment>
<dbReference type="EMBL" id="NHON01000100">
    <property type="protein sequence ID" value="OWJ61987.1"/>
    <property type="molecule type" value="Genomic_DNA"/>
</dbReference>
<evidence type="ECO:0000256" key="3">
    <source>
        <dbReference type="ARBA" id="ARBA00022670"/>
    </source>
</evidence>
<dbReference type="InterPro" id="IPR043472">
    <property type="entry name" value="Macro_dom-like"/>
</dbReference>
<dbReference type="PROSITE" id="PS00631">
    <property type="entry name" value="CYTOSOL_AP"/>
    <property type="match status" value="1"/>
</dbReference>
<evidence type="ECO:0000256" key="4">
    <source>
        <dbReference type="ARBA" id="ARBA00022801"/>
    </source>
</evidence>
<evidence type="ECO:0000259" key="6">
    <source>
        <dbReference type="PROSITE" id="PS00631"/>
    </source>
</evidence>
<dbReference type="InterPro" id="IPR011356">
    <property type="entry name" value="Leucine_aapep/pepB"/>
</dbReference>
<dbReference type="InterPro" id="IPR000819">
    <property type="entry name" value="Peptidase_M17_C"/>
</dbReference>
<dbReference type="GO" id="GO:0005737">
    <property type="term" value="C:cytoplasm"/>
    <property type="evidence" value="ECO:0007669"/>
    <property type="project" value="InterPro"/>
</dbReference>
<dbReference type="CDD" id="cd00433">
    <property type="entry name" value="Peptidase_M17"/>
    <property type="match status" value="1"/>
</dbReference>
<gene>
    <name evidence="7" type="ORF">BWR60_30745</name>
</gene>
<dbReference type="Gene3D" id="3.40.630.10">
    <property type="entry name" value="Zn peptidases"/>
    <property type="match status" value="1"/>
</dbReference>
<dbReference type="SUPFAM" id="SSF53187">
    <property type="entry name" value="Zn-dependent exopeptidases"/>
    <property type="match status" value="1"/>
</dbReference>
<feature type="domain" description="Cytosol aminopeptidase" evidence="6">
    <location>
        <begin position="306"/>
        <end position="313"/>
    </location>
</feature>
<evidence type="ECO:0000256" key="1">
    <source>
        <dbReference type="ARBA" id="ARBA00009528"/>
    </source>
</evidence>
<keyword evidence="5" id="KW-0464">Manganese</keyword>
<evidence type="ECO:0000313" key="8">
    <source>
        <dbReference type="Proteomes" id="UP000196655"/>
    </source>
</evidence>
<dbReference type="GO" id="GO:0070006">
    <property type="term" value="F:metalloaminopeptidase activity"/>
    <property type="evidence" value="ECO:0007669"/>
    <property type="project" value="InterPro"/>
</dbReference>
<dbReference type="Gene3D" id="3.40.220.10">
    <property type="entry name" value="Leucine Aminopeptidase, subunit E, domain 1"/>
    <property type="match status" value="1"/>
</dbReference>
<evidence type="ECO:0000256" key="5">
    <source>
        <dbReference type="ARBA" id="ARBA00023211"/>
    </source>
</evidence>
<keyword evidence="4" id="KW-0378">Hydrolase</keyword>
<comment type="similarity">
    <text evidence="1">Belongs to the peptidase M17 family.</text>
</comment>
<accession>A0A211ZA43</accession>
<keyword evidence="2 7" id="KW-0031">Aminopeptidase</keyword>
<name>A0A211ZA43_9PROT</name>
<keyword evidence="8" id="KW-1185">Reference proteome</keyword>
<dbReference type="GO" id="GO:0030145">
    <property type="term" value="F:manganese ion binding"/>
    <property type="evidence" value="ECO:0007669"/>
    <property type="project" value="InterPro"/>
</dbReference>
<dbReference type="Pfam" id="PF00883">
    <property type="entry name" value="Peptidase_M17"/>
    <property type="match status" value="1"/>
</dbReference>
<dbReference type="Proteomes" id="UP000196655">
    <property type="component" value="Unassembled WGS sequence"/>
</dbReference>
<reference evidence="8" key="1">
    <citation type="submission" date="2017-05" db="EMBL/GenBank/DDBJ databases">
        <authorList>
            <person name="Macchi M."/>
            <person name="Festa S."/>
            <person name="Coppotelli B.M."/>
            <person name="Morelli I.S."/>
        </authorList>
    </citation>
    <scope>NUCLEOTIDE SEQUENCE [LARGE SCALE GENOMIC DNA]</scope>
    <source>
        <strain evidence="8">I</strain>
    </source>
</reference>
<protein>
    <submittedName>
        <fullName evidence="7">Leucyl aminopeptidase</fullName>
    </submittedName>
</protein>
<sequence>MLPNLVDAAEGEVVSLIPLSKAALEGWRAAATPAQRAWAEANGFAAESGRTLALPGEGGRVDAILVGIDSASDPWAFAGLPTGLPVGTYRLDDSAEAATATAAAFGWALGGYHYGRYKGPERASAKLVWPQGADRAAVERAASATTLVRDLVNTPANDLGPAELAAAAEALAKEFGARFSVVTGDELLTRNYPMIHAVGRASSRAPRLIDIEWGDPSAPKVTLVGKGVVFDSGGLDLKDSGNMLLMKKDMGGAAHALGVARMVMMARLPVRLRVLVPAVENAVSGDAFRPMDVYRSRKGLTVEIGNTDAEGRLVLCDALEEASSEKPEIIVDFATLTGAARVALGTDLPAMFSNDDATADALAAASRRVEDPLWRLPLWQPYNRLLKSGIADINNAPDTRFGGAITAALFLERFVAPGVPWVHIDLYAWNGADRPGRPKGGEAMTMRAVYALLEERFGGGR</sequence>
<dbReference type="RefSeq" id="WP_230983230.1">
    <property type="nucleotide sequence ID" value="NZ_NHON01000100.1"/>
</dbReference>
<dbReference type="InterPro" id="IPR048816">
    <property type="entry name" value="Peptidase_M17_N_1"/>
</dbReference>
<dbReference type="AlphaFoldDB" id="A0A211ZA43"/>
<organism evidence="7 8">
    <name type="scientific">Inquilinus limosus</name>
    <dbReference type="NCBI Taxonomy" id="171674"/>
    <lineage>
        <taxon>Bacteria</taxon>
        <taxon>Pseudomonadati</taxon>
        <taxon>Pseudomonadota</taxon>
        <taxon>Alphaproteobacteria</taxon>
        <taxon>Rhodospirillales</taxon>
        <taxon>Rhodospirillaceae</taxon>
        <taxon>Inquilinus</taxon>
    </lineage>
</organism>
<dbReference type="PANTHER" id="PTHR11963:SF20">
    <property type="entry name" value="PEPTIDASE B"/>
    <property type="match status" value="1"/>
</dbReference>
<evidence type="ECO:0000256" key="2">
    <source>
        <dbReference type="ARBA" id="ARBA00022438"/>
    </source>
</evidence>
<keyword evidence="3" id="KW-0645">Protease</keyword>
<dbReference type="PANTHER" id="PTHR11963">
    <property type="entry name" value="LEUCINE AMINOPEPTIDASE-RELATED"/>
    <property type="match status" value="1"/>
</dbReference>
<proteinExistence type="inferred from homology"/>